<evidence type="ECO:0000313" key="2">
    <source>
        <dbReference type="Proteomes" id="UP000800040"/>
    </source>
</evidence>
<evidence type="ECO:0000313" key="1">
    <source>
        <dbReference type="EMBL" id="KAF1831149.1"/>
    </source>
</evidence>
<gene>
    <name evidence="1" type="ORF">BDW02DRAFT_582317</name>
</gene>
<dbReference type="Proteomes" id="UP000800040">
    <property type="component" value="Unassembled WGS sequence"/>
</dbReference>
<organism evidence="1 2">
    <name type="scientific">Decorospora gaudefroyi</name>
    <dbReference type="NCBI Taxonomy" id="184978"/>
    <lineage>
        <taxon>Eukaryota</taxon>
        <taxon>Fungi</taxon>
        <taxon>Dikarya</taxon>
        <taxon>Ascomycota</taxon>
        <taxon>Pezizomycotina</taxon>
        <taxon>Dothideomycetes</taxon>
        <taxon>Pleosporomycetidae</taxon>
        <taxon>Pleosporales</taxon>
        <taxon>Pleosporineae</taxon>
        <taxon>Pleosporaceae</taxon>
        <taxon>Decorospora</taxon>
    </lineage>
</organism>
<name>A0A6A5K290_9PLEO</name>
<proteinExistence type="predicted"/>
<sequence>MGFPTRFFFSSTPGFHSLNSPGLLEGFGVFCGCKEIISAGQVRLELTFAYNLGRGRNKTAVVSSQLSDARIYLPYRTSIRSNDMIKEQEFQVNDAEKDPMSTTIRPNCRHASTYRPILTTLLILLCIPILLYRLFPSATDTFLSSLLPVQGDLCTQDIGNAHCCTLYLSASPCLDECRKLHVDRETLRLTMQYETCAEECLVVYNNLCTREQQLNS</sequence>
<dbReference type="EMBL" id="ML975372">
    <property type="protein sequence ID" value="KAF1831149.1"/>
    <property type="molecule type" value="Genomic_DNA"/>
</dbReference>
<keyword evidence="2" id="KW-1185">Reference proteome</keyword>
<reference evidence="1" key="1">
    <citation type="submission" date="2020-01" db="EMBL/GenBank/DDBJ databases">
        <authorList>
            <consortium name="DOE Joint Genome Institute"/>
            <person name="Haridas S."/>
            <person name="Albert R."/>
            <person name="Binder M."/>
            <person name="Bloem J."/>
            <person name="Labutti K."/>
            <person name="Salamov A."/>
            <person name="Andreopoulos B."/>
            <person name="Baker S.E."/>
            <person name="Barry K."/>
            <person name="Bills G."/>
            <person name="Bluhm B.H."/>
            <person name="Cannon C."/>
            <person name="Castanera R."/>
            <person name="Culley D.E."/>
            <person name="Daum C."/>
            <person name="Ezra D."/>
            <person name="Gonzalez J.B."/>
            <person name="Henrissat B."/>
            <person name="Kuo A."/>
            <person name="Liang C."/>
            <person name="Lipzen A."/>
            <person name="Lutzoni F."/>
            <person name="Magnuson J."/>
            <person name="Mondo S."/>
            <person name="Nolan M."/>
            <person name="Ohm R."/>
            <person name="Pangilinan J."/>
            <person name="Park H.-J."/>
            <person name="Ramirez L."/>
            <person name="Alfaro M."/>
            <person name="Sun H."/>
            <person name="Tritt A."/>
            <person name="Yoshinaga Y."/>
            <person name="Zwiers L.-H."/>
            <person name="Turgeon B.G."/>
            <person name="Goodwin S.B."/>
            <person name="Spatafora J.W."/>
            <person name="Crous P.W."/>
            <person name="Grigoriev I.V."/>
        </authorList>
    </citation>
    <scope>NUCLEOTIDE SEQUENCE</scope>
    <source>
        <strain evidence="1">P77</strain>
    </source>
</reference>
<accession>A0A6A5K290</accession>
<dbReference type="AlphaFoldDB" id="A0A6A5K290"/>
<protein>
    <submittedName>
        <fullName evidence="1">Uncharacterized protein</fullName>
    </submittedName>
</protein>
<dbReference type="OrthoDB" id="3790043at2759"/>